<dbReference type="AlphaFoldDB" id="A0A0F9LYC1"/>
<organism evidence="1">
    <name type="scientific">marine sediment metagenome</name>
    <dbReference type="NCBI Taxonomy" id="412755"/>
    <lineage>
        <taxon>unclassified sequences</taxon>
        <taxon>metagenomes</taxon>
        <taxon>ecological metagenomes</taxon>
    </lineage>
</organism>
<accession>A0A0F9LYC1</accession>
<sequence>MEGTLGVWFDAGVNSGKELDDWFTNVEQPAAFQGKDFLQVRRYESLSEGPRYFCLYEYASANTVSLRNTHSPFSCENSGSADSIPSFISRISHLGGGLVLSMNRSIGGTAMTFRLAMNSEFHVTSLLNMLSHQIFPLSGITSVKFWLCGANHRSLKKPSDISFPREAAVLIEGVRPGVVASAWNECSAHQALKFEWPLLNSTAYRLLQVGVGSPLNDASLPGGAL</sequence>
<name>A0A0F9LYC1_9ZZZZ</name>
<protein>
    <recommendedName>
        <fullName evidence="2">ABM domain-containing protein</fullName>
    </recommendedName>
</protein>
<evidence type="ECO:0008006" key="2">
    <source>
        <dbReference type="Google" id="ProtNLM"/>
    </source>
</evidence>
<evidence type="ECO:0000313" key="1">
    <source>
        <dbReference type="EMBL" id="KKM98353.1"/>
    </source>
</evidence>
<comment type="caution">
    <text evidence="1">The sequence shown here is derived from an EMBL/GenBank/DDBJ whole genome shotgun (WGS) entry which is preliminary data.</text>
</comment>
<reference evidence="1" key="1">
    <citation type="journal article" date="2015" name="Nature">
        <title>Complex archaea that bridge the gap between prokaryotes and eukaryotes.</title>
        <authorList>
            <person name="Spang A."/>
            <person name="Saw J.H."/>
            <person name="Jorgensen S.L."/>
            <person name="Zaremba-Niedzwiedzka K."/>
            <person name="Martijn J."/>
            <person name="Lind A.E."/>
            <person name="van Eijk R."/>
            <person name="Schleper C."/>
            <person name="Guy L."/>
            <person name="Ettema T.J."/>
        </authorList>
    </citation>
    <scope>NUCLEOTIDE SEQUENCE</scope>
</reference>
<proteinExistence type="predicted"/>
<dbReference type="EMBL" id="LAZR01005630">
    <property type="protein sequence ID" value="KKM98353.1"/>
    <property type="molecule type" value="Genomic_DNA"/>
</dbReference>
<gene>
    <name evidence="1" type="ORF">LCGC14_1158760</name>
</gene>